<reference evidence="2" key="1">
    <citation type="journal article" date="2013" name="Nat. Genet.">
        <title>The draft genomes of soft-shell turtle and green sea turtle yield insights into the development and evolution of the turtle-specific body plan.</title>
        <authorList>
            <person name="Wang Z."/>
            <person name="Pascual-Anaya J."/>
            <person name="Zadissa A."/>
            <person name="Li W."/>
            <person name="Niimura Y."/>
            <person name="Huang Z."/>
            <person name="Li C."/>
            <person name="White S."/>
            <person name="Xiong Z."/>
            <person name="Fang D."/>
            <person name="Wang B."/>
            <person name="Ming Y."/>
            <person name="Chen Y."/>
            <person name="Zheng Y."/>
            <person name="Kuraku S."/>
            <person name="Pignatelli M."/>
            <person name="Herrero J."/>
            <person name="Beal K."/>
            <person name="Nozawa M."/>
            <person name="Li Q."/>
            <person name="Wang J."/>
            <person name="Zhang H."/>
            <person name="Yu L."/>
            <person name="Shigenobu S."/>
            <person name="Wang J."/>
            <person name="Liu J."/>
            <person name="Flicek P."/>
            <person name="Searle S."/>
            <person name="Wang J."/>
            <person name="Kuratani S."/>
            <person name="Yin Y."/>
            <person name="Aken B."/>
            <person name="Zhang G."/>
            <person name="Irie N."/>
        </authorList>
    </citation>
    <scope>NUCLEOTIDE SEQUENCE [LARGE SCALE GENOMIC DNA]</scope>
</reference>
<accession>M7BUS2</accession>
<name>M7BUS2_CHEMY</name>
<evidence type="ECO:0000313" key="2">
    <source>
        <dbReference type="Proteomes" id="UP000031443"/>
    </source>
</evidence>
<dbReference type="AlphaFoldDB" id="M7BUS2"/>
<protein>
    <submittedName>
        <fullName evidence="1">Uncharacterized protein</fullName>
    </submittedName>
</protein>
<dbReference type="Proteomes" id="UP000031443">
    <property type="component" value="Unassembled WGS sequence"/>
</dbReference>
<dbReference type="EMBL" id="KB527578">
    <property type="protein sequence ID" value="EMP35808.1"/>
    <property type="molecule type" value="Genomic_DNA"/>
</dbReference>
<sequence length="80" mass="8605">MCWPPLPLAPIGLESQTMASGSCDQPNLWTLQLIVYVPTKRIKSVECILTTVASIDSQSGALWEAIPQFPQSPLPVGILG</sequence>
<proteinExistence type="predicted"/>
<organism evidence="1 2">
    <name type="scientific">Chelonia mydas</name>
    <name type="common">Green sea-turtle</name>
    <name type="synonym">Chelonia agassizi</name>
    <dbReference type="NCBI Taxonomy" id="8469"/>
    <lineage>
        <taxon>Eukaryota</taxon>
        <taxon>Metazoa</taxon>
        <taxon>Chordata</taxon>
        <taxon>Craniata</taxon>
        <taxon>Vertebrata</taxon>
        <taxon>Euteleostomi</taxon>
        <taxon>Archelosauria</taxon>
        <taxon>Testudinata</taxon>
        <taxon>Testudines</taxon>
        <taxon>Cryptodira</taxon>
        <taxon>Durocryptodira</taxon>
        <taxon>Americhelydia</taxon>
        <taxon>Chelonioidea</taxon>
        <taxon>Cheloniidae</taxon>
        <taxon>Chelonia</taxon>
    </lineage>
</organism>
<keyword evidence="2" id="KW-1185">Reference proteome</keyword>
<gene>
    <name evidence="1" type="ORF">UY3_07045</name>
</gene>
<evidence type="ECO:0000313" key="1">
    <source>
        <dbReference type="EMBL" id="EMP35808.1"/>
    </source>
</evidence>